<comment type="caution">
    <text evidence="1">The sequence shown here is derived from an EMBL/GenBank/DDBJ whole genome shotgun (WGS) entry which is preliminary data.</text>
</comment>
<proteinExistence type="predicted"/>
<evidence type="ECO:0000313" key="2">
    <source>
        <dbReference type="Proteomes" id="UP000712673"/>
    </source>
</evidence>
<dbReference type="Gene3D" id="3.40.190.10">
    <property type="entry name" value="Periplasmic binding protein-like II"/>
    <property type="match status" value="1"/>
</dbReference>
<dbReference type="PROSITE" id="PS51318">
    <property type="entry name" value="TAT"/>
    <property type="match status" value="1"/>
</dbReference>
<dbReference type="PANTHER" id="PTHR30024">
    <property type="entry name" value="ALIPHATIC SULFONATES-BINDING PROTEIN-RELATED"/>
    <property type="match status" value="1"/>
</dbReference>
<reference evidence="1" key="1">
    <citation type="submission" date="2019-03" db="EMBL/GenBank/DDBJ databases">
        <title>Lake Tanganyika Metagenome-Assembled Genomes (MAGs).</title>
        <authorList>
            <person name="Tran P."/>
        </authorList>
    </citation>
    <scope>NUCLEOTIDE SEQUENCE</scope>
    <source>
        <strain evidence="1">K_DeepCast_65m_m2_066</strain>
    </source>
</reference>
<name>A0A937W5I3_UNCTE</name>
<dbReference type="PANTHER" id="PTHR30024:SF7">
    <property type="entry name" value="NITRATE_NITRITE BINDING PROTEIN NRTA"/>
    <property type="match status" value="1"/>
</dbReference>
<gene>
    <name evidence="1" type="ORF">FJZ47_17050</name>
</gene>
<feature type="non-terminal residue" evidence="1">
    <location>
        <position position="186"/>
    </location>
</feature>
<sequence>MTAATRIACEASREANIATPTRRQVLRQTGLALLLAGLPQGWAGPVYASDAPETSKVRIGIIALTDCASIVMAYELGLLKKYGIEATISKEASWAVIRDRLNLGENQASHLLLGMAYASIMGLLGSPVKPMIIPCSLNRNGQAITLKKAFADKGIRTPAALKPHVDAAKQAGTPLTFAMTFPPGTH</sequence>
<evidence type="ECO:0000313" key="1">
    <source>
        <dbReference type="EMBL" id="MBM3225491.1"/>
    </source>
</evidence>
<dbReference type="InterPro" id="IPR006311">
    <property type="entry name" value="TAT_signal"/>
</dbReference>
<dbReference type="SUPFAM" id="SSF53850">
    <property type="entry name" value="Periplasmic binding protein-like II"/>
    <property type="match status" value="1"/>
</dbReference>
<dbReference type="Pfam" id="PF13379">
    <property type="entry name" value="NMT1_2"/>
    <property type="match status" value="1"/>
</dbReference>
<organism evidence="1 2">
    <name type="scientific">Tectimicrobiota bacterium</name>
    <dbReference type="NCBI Taxonomy" id="2528274"/>
    <lineage>
        <taxon>Bacteria</taxon>
        <taxon>Pseudomonadati</taxon>
        <taxon>Nitrospinota/Tectimicrobiota group</taxon>
        <taxon>Candidatus Tectimicrobiota</taxon>
    </lineage>
</organism>
<dbReference type="AlphaFoldDB" id="A0A937W5I3"/>
<dbReference type="EMBL" id="VGLS01000592">
    <property type="protein sequence ID" value="MBM3225491.1"/>
    <property type="molecule type" value="Genomic_DNA"/>
</dbReference>
<accession>A0A937W5I3</accession>
<dbReference type="Proteomes" id="UP000712673">
    <property type="component" value="Unassembled WGS sequence"/>
</dbReference>
<protein>
    <submittedName>
        <fullName evidence="1">ABC transporter substrate-binding protein</fullName>
    </submittedName>
</protein>